<organism evidence="2 3">
    <name type="scientific">Hordeum vulgare subsp. vulgare</name>
    <name type="common">Domesticated barley</name>
    <dbReference type="NCBI Taxonomy" id="112509"/>
    <lineage>
        <taxon>Eukaryota</taxon>
        <taxon>Viridiplantae</taxon>
        <taxon>Streptophyta</taxon>
        <taxon>Embryophyta</taxon>
        <taxon>Tracheophyta</taxon>
        <taxon>Spermatophyta</taxon>
        <taxon>Magnoliopsida</taxon>
        <taxon>Liliopsida</taxon>
        <taxon>Poales</taxon>
        <taxon>Poaceae</taxon>
        <taxon>BOP clade</taxon>
        <taxon>Pooideae</taxon>
        <taxon>Triticodae</taxon>
        <taxon>Triticeae</taxon>
        <taxon>Hordeinae</taxon>
        <taxon>Hordeum</taxon>
    </lineage>
</organism>
<dbReference type="Gramene" id="HORVU.MOREX.r2.1HG0015080.1">
    <property type="protein sequence ID" value="HORVU.MOREX.r2.1HG0015080.1"/>
    <property type="gene ID" value="HORVU.MOREX.r2.1HG0015080"/>
</dbReference>
<dbReference type="KEGG" id="hvg:123424450"/>
<dbReference type="OrthoDB" id="1918704at2759"/>
<dbReference type="Gramene" id="HORVU.MOREX.r3.1HG0019340.1">
    <property type="protein sequence ID" value="HORVU.MOREX.r3.1HG0019340.1"/>
    <property type="gene ID" value="HORVU.MOREX.r3.1HG0019340"/>
</dbReference>
<feature type="compositionally biased region" description="Low complexity" evidence="1">
    <location>
        <begin position="274"/>
        <end position="283"/>
    </location>
</feature>
<gene>
    <name evidence="2" type="primary">LOC123424450</name>
</gene>
<name>A0A8I6WRC5_HORVV</name>
<keyword evidence="3" id="KW-1185">Reference proteome</keyword>
<dbReference type="AlphaFoldDB" id="A0A8I6WRC5"/>
<evidence type="ECO:0000256" key="1">
    <source>
        <dbReference type="SAM" id="MobiDB-lite"/>
    </source>
</evidence>
<evidence type="ECO:0000313" key="3">
    <source>
        <dbReference type="Proteomes" id="UP000011116"/>
    </source>
</evidence>
<reference evidence="2" key="3">
    <citation type="submission" date="2022-01" db="UniProtKB">
        <authorList>
            <consortium name="EnsemblPlants"/>
        </authorList>
    </citation>
    <scope>IDENTIFICATION</scope>
    <source>
        <strain evidence="2">subsp. vulgare</strain>
    </source>
</reference>
<dbReference type="PANTHER" id="PTHR35095">
    <property type="entry name" value="OS05G0143300 PROTEIN"/>
    <property type="match status" value="1"/>
</dbReference>
<evidence type="ECO:0000313" key="2">
    <source>
        <dbReference type="EnsemblPlants" id="HORVU.MOREX.r3.1HG0019340.1"/>
    </source>
</evidence>
<accession>A0A8I6WRC5</accession>
<feature type="compositionally biased region" description="Basic residues" evidence="1">
    <location>
        <begin position="293"/>
        <end position="307"/>
    </location>
</feature>
<dbReference type="GeneID" id="123424450"/>
<protein>
    <submittedName>
        <fullName evidence="2">Uncharacterized protein</fullName>
    </submittedName>
</protein>
<proteinExistence type="predicted"/>
<reference evidence="2" key="2">
    <citation type="submission" date="2020-10" db="EMBL/GenBank/DDBJ databases">
        <authorList>
            <person name="Scholz U."/>
            <person name="Mascher M."/>
            <person name="Fiebig A."/>
        </authorList>
    </citation>
    <scope>NUCLEOTIDE SEQUENCE [LARGE SCALE GENOMIC DNA]</scope>
    <source>
        <strain evidence="2">cv. Morex</strain>
    </source>
</reference>
<dbReference type="PANTHER" id="PTHR35095:SF1">
    <property type="entry name" value="OS05G0143300 PROTEIN"/>
    <property type="match status" value="1"/>
</dbReference>
<dbReference type="RefSeq" id="XP_044964011.1">
    <property type="nucleotide sequence ID" value="XM_045108076.1"/>
</dbReference>
<dbReference type="Proteomes" id="UP000011116">
    <property type="component" value="Chromosome 1H"/>
</dbReference>
<dbReference type="EnsemblPlants" id="HORVU.MOREX.r3.1HG0019340.1">
    <property type="protein sequence ID" value="HORVU.MOREX.r3.1HG0019340.1"/>
    <property type="gene ID" value="HORVU.MOREX.r3.1HG0019340"/>
</dbReference>
<feature type="region of interest" description="Disordered" evidence="1">
    <location>
        <begin position="270"/>
        <end position="309"/>
    </location>
</feature>
<sequence>MVGDLSLLASATASPVLLAPSKELHGVLPFQGKRSQQQQQDAGRSAAVQLSPQQHLLEGAYQAQQPLQMMVPGIGQAAAAAYQAFDSAALIDAQDSHPDSVRLSLGIAEQCARQEKILKFLMSGSDVKELDASLLTELTGHPMLSANMGSQPYTPDDKLSVYEFGLEEPLQYLAENQLILPDDKLSIYEFGSEEPLQYLSENQLIIPDPLLEFAQSQGALAIDENGRVIFTGSGEEMRDLLSVFLEFNVPKREPSGCKAAYLVPYFDRKRGRNSSQSNSKSASTAVDAPKSKANVKAKSPSKKKQKGKTINERDMYQNNYFHASEAFFSILLDKDNSSTILSLKKAGPEITELLTQCSIGIAGTGLAVLLSVVCKIAIGGRTPFAATRLLHTGVGFGLFWLSHAVNGLRNTITTVFRGPVDAKLEDEVAVKIQRSMNDILFRAVTLLAITALRFA</sequence>
<reference evidence="3" key="1">
    <citation type="journal article" date="2012" name="Nature">
        <title>A physical, genetic and functional sequence assembly of the barley genome.</title>
        <authorList>
            <consortium name="The International Barley Genome Sequencing Consortium"/>
            <person name="Mayer K.F."/>
            <person name="Waugh R."/>
            <person name="Brown J.W."/>
            <person name="Schulman A."/>
            <person name="Langridge P."/>
            <person name="Platzer M."/>
            <person name="Fincher G.B."/>
            <person name="Muehlbauer G.J."/>
            <person name="Sato K."/>
            <person name="Close T.J."/>
            <person name="Wise R.P."/>
            <person name="Stein N."/>
        </authorList>
    </citation>
    <scope>NUCLEOTIDE SEQUENCE [LARGE SCALE GENOMIC DNA]</scope>
    <source>
        <strain evidence="3">cv. Morex</strain>
    </source>
</reference>